<protein>
    <submittedName>
        <fullName evidence="1">Uncharacterized protein</fullName>
    </submittedName>
</protein>
<dbReference type="Proteomes" id="UP000070155">
    <property type="component" value="Unassembled WGS sequence"/>
</dbReference>
<reference evidence="1 2" key="1">
    <citation type="journal article" date="2016" name="Sci. Rep.">
        <title>Metabolic traits of an uncultured archaeal lineage -MSBL1- from brine pools of the Red Sea.</title>
        <authorList>
            <person name="Mwirichia R."/>
            <person name="Alam I."/>
            <person name="Rashid M."/>
            <person name="Vinu M."/>
            <person name="Ba-Alawi W."/>
            <person name="Anthony Kamau A."/>
            <person name="Kamanda Ngugi D."/>
            <person name="Goker M."/>
            <person name="Klenk H.P."/>
            <person name="Bajic V."/>
            <person name="Stingl U."/>
        </authorList>
    </citation>
    <scope>NUCLEOTIDE SEQUENCE [LARGE SCALE GENOMIC DNA]</scope>
    <source>
        <strain evidence="1">SCGC-AAA259I07</strain>
    </source>
</reference>
<organism evidence="1 2">
    <name type="scientific">candidate division MSBL1 archaeon SCGC-AAA259I07</name>
    <dbReference type="NCBI Taxonomy" id="1698266"/>
    <lineage>
        <taxon>Archaea</taxon>
        <taxon>Methanobacteriati</taxon>
        <taxon>Methanobacteriota</taxon>
        <taxon>candidate division MSBL1</taxon>
    </lineage>
</organism>
<dbReference type="AlphaFoldDB" id="A0A133UMP6"/>
<accession>A0A133UMP6</accession>
<proteinExistence type="predicted"/>
<sequence>MVEVDVDAVESLVKYSHYFGKDFVSLKKIREGQDPELVKEIRAEALEKLIEIDYYPYYRPILLFHFPNIIPTFSMFTF</sequence>
<evidence type="ECO:0000313" key="1">
    <source>
        <dbReference type="EMBL" id="KXA95400.1"/>
    </source>
</evidence>
<keyword evidence="2" id="KW-1185">Reference proteome</keyword>
<evidence type="ECO:0000313" key="2">
    <source>
        <dbReference type="Proteomes" id="UP000070155"/>
    </source>
</evidence>
<name>A0A133UMP6_9EURY</name>
<comment type="caution">
    <text evidence="1">The sequence shown here is derived from an EMBL/GenBank/DDBJ whole genome shotgun (WGS) entry which is preliminary data.</text>
</comment>
<dbReference type="EMBL" id="LHXQ01000005">
    <property type="protein sequence ID" value="KXA95400.1"/>
    <property type="molecule type" value="Genomic_DNA"/>
</dbReference>
<gene>
    <name evidence="1" type="ORF">AKJ36_00695</name>
</gene>